<gene>
    <name evidence="1" type="ORF">GCM10022255_113580</name>
</gene>
<dbReference type="Proteomes" id="UP001500620">
    <property type="component" value="Unassembled WGS sequence"/>
</dbReference>
<keyword evidence="2" id="KW-1185">Reference proteome</keyword>
<sequence length="64" mass="6949">MPVQTVCGRTWQVGYVVKPRLVPRYRPAGSSYQSHTCMVTAPWTIKGPGGKPFLGGETACGLIR</sequence>
<dbReference type="EMBL" id="BAABAT010000088">
    <property type="protein sequence ID" value="GAA4263995.1"/>
    <property type="molecule type" value="Genomic_DNA"/>
</dbReference>
<accession>A0ABP8DVF8</accession>
<protein>
    <submittedName>
        <fullName evidence="1">Uncharacterized protein</fullName>
    </submittedName>
</protein>
<comment type="caution">
    <text evidence="1">The sequence shown here is derived from an EMBL/GenBank/DDBJ whole genome shotgun (WGS) entry which is preliminary data.</text>
</comment>
<organism evidence="1 2">
    <name type="scientific">Dactylosporangium darangshiense</name>
    <dbReference type="NCBI Taxonomy" id="579108"/>
    <lineage>
        <taxon>Bacteria</taxon>
        <taxon>Bacillati</taxon>
        <taxon>Actinomycetota</taxon>
        <taxon>Actinomycetes</taxon>
        <taxon>Micromonosporales</taxon>
        <taxon>Micromonosporaceae</taxon>
        <taxon>Dactylosporangium</taxon>
    </lineage>
</organism>
<evidence type="ECO:0000313" key="1">
    <source>
        <dbReference type="EMBL" id="GAA4263995.1"/>
    </source>
</evidence>
<reference evidence="2" key="1">
    <citation type="journal article" date="2019" name="Int. J. Syst. Evol. Microbiol.">
        <title>The Global Catalogue of Microorganisms (GCM) 10K type strain sequencing project: providing services to taxonomists for standard genome sequencing and annotation.</title>
        <authorList>
            <consortium name="The Broad Institute Genomics Platform"/>
            <consortium name="The Broad Institute Genome Sequencing Center for Infectious Disease"/>
            <person name="Wu L."/>
            <person name="Ma J."/>
        </authorList>
    </citation>
    <scope>NUCLEOTIDE SEQUENCE [LARGE SCALE GENOMIC DNA]</scope>
    <source>
        <strain evidence="2">JCM 17441</strain>
    </source>
</reference>
<evidence type="ECO:0000313" key="2">
    <source>
        <dbReference type="Proteomes" id="UP001500620"/>
    </source>
</evidence>
<name>A0ABP8DVF8_9ACTN</name>
<proteinExistence type="predicted"/>